<dbReference type="PANTHER" id="PTHR33392">
    <property type="entry name" value="POLYISOPRENYL-TEICHOIC ACID--PEPTIDOGLYCAN TEICHOIC ACID TRANSFERASE TAGU"/>
    <property type="match status" value="1"/>
</dbReference>
<gene>
    <name evidence="5" type="ORF">GCM10019016_064350</name>
</gene>
<dbReference type="Pfam" id="PF03816">
    <property type="entry name" value="LytR_cpsA_psr"/>
    <property type="match status" value="1"/>
</dbReference>
<feature type="compositionally biased region" description="Gly residues" evidence="2">
    <location>
        <begin position="102"/>
        <end position="112"/>
    </location>
</feature>
<feature type="domain" description="Cell envelope-related transcriptional attenuator" evidence="4">
    <location>
        <begin position="117"/>
        <end position="273"/>
    </location>
</feature>
<dbReference type="InterPro" id="IPR050922">
    <property type="entry name" value="LytR/CpsA/Psr_CW_biosynth"/>
</dbReference>
<dbReference type="EMBL" id="BAAAXF010000045">
    <property type="protein sequence ID" value="GAA3499331.1"/>
    <property type="molecule type" value="Genomic_DNA"/>
</dbReference>
<evidence type="ECO:0000313" key="5">
    <source>
        <dbReference type="EMBL" id="GAA3499331.1"/>
    </source>
</evidence>
<comment type="similarity">
    <text evidence="1">Belongs to the LytR/CpsA/Psr (LCP) family.</text>
</comment>
<comment type="caution">
    <text evidence="5">The sequence shown here is derived from an EMBL/GenBank/DDBJ whole genome shotgun (WGS) entry which is preliminary data.</text>
</comment>
<dbReference type="NCBIfam" id="TIGR00350">
    <property type="entry name" value="lytR_cpsA_psr"/>
    <property type="match status" value="1"/>
</dbReference>
<dbReference type="Gene3D" id="3.40.630.190">
    <property type="entry name" value="LCP protein"/>
    <property type="match status" value="1"/>
</dbReference>
<dbReference type="RefSeq" id="WP_345579883.1">
    <property type="nucleotide sequence ID" value="NZ_BAAAXF010000045.1"/>
</dbReference>
<dbReference type="PANTHER" id="PTHR33392:SF6">
    <property type="entry name" value="POLYISOPRENYL-TEICHOIC ACID--PEPTIDOGLYCAN TEICHOIC ACID TRANSFERASE TAGU"/>
    <property type="match status" value="1"/>
</dbReference>
<proteinExistence type="inferred from homology"/>
<evidence type="ECO:0000313" key="6">
    <source>
        <dbReference type="Proteomes" id="UP001501455"/>
    </source>
</evidence>
<evidence type="ECO:0000256" key="1">
    <source>
        <dbReference type="ARBA" id="ARBA00006068"/>
    </source>
</evidence>
<feature type="region of interest" description="Disordered" evidence="2">
    <location>
        <begin position="1"/>
        <end position="38"/>
    </location>
</feature>
<evidence type="ECO:0000256" key="2">
    <source>
        <dbReference type="SAM" id="MobiDB-lite"/>
    </source>
</evidence>
<organism evidence="5 6">
    <name type="scientific">Streptomyces prasinosporus</name>
    <dbReference type="NCBI Taxonomy" id="68256"/>
    <lineage>
        <taxon>Bacteria</taxon>
        <taxon>Bacillati</taxon>
        <taxon>Actinomycetota</taxon>
        <taxon>Actinomycetes</taxon>
        <taxon>Kitasatosporales</taxon>
        <taxon>Streptomycetaceae</taxon>
        <taxon>Streptomyces</taxon>
        <taxon>Streptomyces albogriseolus group</taxon>
    </lineage>
</organism>
<name>A0ABP6TZ37_9ACTN</name>
<evidence type="ECO:0000259" key="4">
    <source>
        <dbReference type="Pfam" id="PF03816"/>
    </source>
</evidence>
<feature type="region of interest" description="Disordered" evidence="2">
    <location>
        <begin position="94"/>
        <end position="116"/>
    </location>
</feature>
<dbReference type="Proteomes" id="UP001501455">
    <property type="component" value="Unassembled WGS sequence"/>
</dbReference>
<dbReference type="InterPro" id="IPR004474">
    <property type="entry name" value="LytR_CpsA_psr"/>
</dbReference>
<reference evidence="6" key="1">
    <citation type="journal article" date="2019" name="Int. J. Syst. Evol. Microbiol.">
        <title>The Global Catalogue of Microorganisms (GCM) 10K type strain sequencing project: providing services to taxonomists for standard genome sequencing and annotation.</title>
        <authorList>
            <consortium name="The Broad Institute Genomics Platform"/>
            <consortium name="The Broad Institute Genome Sequencing Center for Infectious Disease"/>
            <person name="Wu L."/>
            <person name="Ma J."/>
        </authorList>
    </citation>
    <scope>NUCLEOTIDE SEQUENCE [LARGE SCALE GENOMIC DNA]</scope>
    <source>
        <strain evidence="6">JCM 4816</strain>
    </source>
</reference>
<feature type="transmembrane region" description="Helical" evidence="3">
    <location>
        <begin position="41"/>
        <end position="62"/>
    </location>
</feature>
<keyword evidence="3" id="KW-1133">Transmembrane helix</keyword>
<evidence type="ECO:0000256" key="3">
    <source>
        <dbReference type="SAM" id="Phobius"/>
    </source>
</evidence>
<feature type="compositionally biased region" description="Basic residues" evidence="2">
    <location>
        <begin position="23"/>
        <end position="38"/>
    </location>
</feature>
<keyword evidence="3" id="KW-0812">Transmembrane</keyword>
<sequence length="379" mass="39834">MSAESTPGPGIPGEPAAEDPRRRAGGRRRGRRGGRRRGLRATAWTAAGIVLLGGAGAGYLYVKLNGNISSVDIDRALGTDRPEKADDGSENILVLGSDTRSGGNGELGGGADDGTARSDTAMIVHVHEGRREASVVSVPRDTVVDRPACTDTEGGTHPAATGVMFNSAYSTGGAACAVKTVESLTDLRVDHYLEIDFTGFRRLVDVLGGVEVTTTEDIEDPESHLDLKAGTHRLDGEGALGLVRTRHGVGDGSDLGRIQLQQAFLTALLRRVEEIGVLTSPKKLYDLADTATRAVTTDSGLDSVNSLMSFASGLKGIGPERMRMVTMPVRYDPADANRVLIEKDKARLVWDALRNDEPIPAAATEGTDSGRAGDVVSAP</sequence>
<keyword evidence="3" id="KW-0472">Membrane</keyword>
<feature type="region of interest" description="Disordered" evidence="2">
    <location>
        <begin position="360"/>
        <end position="379"/>
    </location>
</feature>
<keyword evidence="6" id="KW-1185">Reference proteome</keyword>
<accession>A0ABP6TZ37</accession>
<protein>
    <submittedName>
        <fullName evidence="5">LCP family protein</fullName>
    </submittedName>
</protein>